<dbReference type="InterPro" id="IPR013783">
    <property type="entry name" value="Ig-like_fold"/>
</dbReference>
<evidence type="ECO:0000256" key="11">
    <source>
        <dbReference type="ARBA" id="ARBA00023180"/>
    </source>
</evidence>
<evidence type="ECO:0000256" key="6">
    <source>
        <dbReference type="ARBA" id="ARBA00022729"/>
    </source>
</evidence>
<reference evidence="20" key="1">
    <citation type="journal article" date="2023" name="DNA Res.">
        <title>Chromosome-level genome assembly of Phrynocephalus forsythii using third-generation DNA sequencing and Hi-C analysis.</title>
        <authorList>
            <person name="Qi Y."/>
            <person name="Zhao W."/>
            <person name="Zhao Y."/>
            <person name="Niu C."/>
            <person name="Cao S."/>
            <person name="Zhang Y."/>
        </authorList>
    </citation>
    <scope>NUCLEOTIDE SEQUENCE</scope>
    <source>
        <tissue evidence="20">Muscle</tissue>
    </source>
</reference>
<evidence type="ECO:0000313" key="21">
    <source>
        <dbReference type="Proteomes" id="UP001142489"/>
    </source>
</evidence>
<keyword evidence="9" id="KW-1015">Disulfide bond</keyword>
<comment type="similarity">
    <text evidence="2">Belongs to the type I cytokine receptor family. Type 4 subfamily.</text>
</comment>
<keyword evidence="7 17" id="KW-1133">Transmembrane helix</keyword>
<dbReference type="AlphaFoldDB" id="A0A9Q0XWK7"/>
<keyword evidence="21" id="KW-1185">Reference proteome</keyword>
<evidence type="ECO:0000256" key="17">
    <source>
        <dbReference type="SAM" id="Phobius"/>
    </source>
</evidence>
<dbReference type="PROSITE" id="PS01355">
    <property type="entry name" value="HEMATOPO_REC_S_F1"/>
    <property type="match status" value="1"/>
</dbReference>
<keyword evidence="6 18" id="KW-0732">Signal</keyword>
<sequence>MIQPVEKTTFPLLLYILAHSVASDMSHISCITASTCNSSLACFFDSVEMLSCVWTPAADITEAPCNLTASGLYGKAPEPCQLYDSRDRSCHLILERYTVTIVDIISLVVTCHSGAETKAVQKLEMYPFKNLQLRPPCNLQMENTSKESCSLTWKLCGVAHYLKGKVEYEVQYKIHSSGEAYKTLCIIQDQKWLKFENLSPGRVYEAAVRAKVRNNDGFYQSIWSNWSTPIIWETEPEAPPPHVVLVVVVSLVSILLLAIALLARSPMLKRLKKVLKIRLPNPDEFFPSLKAVHGDVQKWLSSSSSMPFFHIATAASDISVLEIMPKGCQDPTLHLPKGCHANMGTPELSEYSSSSCFINGGYFFFQHHDSFDFELCKVYFTYDLIPHDSSGREGDDSCSYILLQETSDSSQPSSPTYSVTATQEHGCLGQGGKDPTEEAEHCSRILLCRESFSASPKEEPNGNQGKLQPIILPSWPPQECSICDTGQSGSNGQGTGDIQNADPPAANHRPAFPQSKIQNCGHADVFCRAASSSQLPSPSEVYLSMRDLQSHYGHHSI</sequence>
<proteinExistence type="inferred from homology"/>
<dbReference type="GO" id="GO:0004896">
    <property type="term" value="F:cytokine receptor activity"/>
    <property type="evidence" value="ECO:0007669"/>
    <property type="project" value="InterPro"/>
</dbReference>
<evidence type="ECO:0000256" key="7">
    <source>
        <dbReference type="ARBA" id="ARBA00022989"/>
    </source>
</evidence>
<dbReference type="Proteomes" id="UP001142489">
    <property type="component" value="Unassembled WGS sequence"/>
</dbReference>
<name>A0A9Q0XWK7_9SAUR</name>
<keyword evidence="5 17" id="KW-0812">Transmembrane</keyword>
<evidence type="ECO:0000256" key="3">
    <source>
        <dbReference type="ARBA" id="ARBA00016239"/>
    </source>
</evidence>
<feature type="compositionally biased region" description="Low complexity" evidence="16">
    <location>
        <begin position="406"/>
        <end position="418"/>
    </location>
</feature>
<comment type="subunit">
    <text evidence="12">Non-covalent dimer of an alpha and a beta subunit. IL2R exists in 3 different forms: a high affinity dimer, an intermediate affinity monomer (beta subunit), and a low affinity monomer (alpha subunit). The high and intermediate affinity forms also associate with a gamma subunit. Interacts with SHB upon interleukin stimulation.</text>
</comment>
<dbReference type="InterPro" id="IPR003961">
    <property type="entry name" value="FN3_dom"/>
</dbReference>
<evidence type="ECO:0000256" key="9">
    <source>
        <dbReference type="ARBA" id="ARBA00023157"/>
    </source>
</evidence>
<dbReference type="Pfam" id="PF18707">
    <property type="entry name" value="IL2RB_N1"/>
    <property type="match status" value="1"/>
</dbReference>
<keyword evidence="10" id="KW-0675">Receptor</keyword>
<gene>
    <name evidence="20" type="ORF">JRQ81_016303</name>
</gene>
<feature type="domain" description="Fibronectin type-III" evidence="19">
    <location>
        <begin position="135"/>
        <end position="237"/>
    </location>
</feature>
<dbReference type="SMART" id="SM00060">
    <property type="entry name" value="FN3"/>
    <property type="match status" value="1"/>
</dbReference>
<dbReference type="SUPFAM" id="SSF49265">
    <property type="entry name" value="Fibronectin type III"/>
    <property type="match status" value="2"/>
</dbReference>
<evidence type="ECO:0000313" key="20">
    <source>
        <dbReference type="EMBL" id="KAJ7330129.1"/>
    </source>
</evidence>
<comment type="subcellular location">
    <subcellularLocation>
        <location evidence="1">Cell membrane</location>
        <topology evidence="1">Single-pass type I membrane protein</topology>
    </subcellularLocation>
</comment>
<evidence type="ECO:0000256" key="18">
    <source>
        <dbReference type="SAM" id="SignalP"/>
    </source>
</evidence>
<dbReference type="CDD" id="cd00063">
    <property type="entry name" value="FN3"/>
    <property type="match status" value="1"/>
</dbReference>
<keyword evidence="11" id="KW-0325">Glycoprotein</keyword>
<dbReference type="GO" id="GO:0019976">
    <property type="term" value="F:interleukin-2 binding"/>
    <property type="evidence" value="ECO:0007669"/>
    <property type="project" value="TreeGrafter"/>
</dbReference>
<keyword evidence="8 17" id="KW-0472">Membrane</keyword>
<dbReference type="GO" id="GO:0009897">
    <property type="term" value="C:external side of plasma membrane"/>
    <property type="evidence" value="ECO:0007669"/>
    <property type="project" value="TreeGrafter"/>
</dbReference>
<dbReference type="OrthoDB" id="9419853at2759"/>
<evidence type="ECO:0000256" key="1">
    <source>
        <dbReference type="ARBA" id="ARBA00004251"/>
    </source>
</evidence>
<dbReference type="InterPro" id="IPR036116">
    <property type="entry name" value="FN3_sf"/>
</dbReference>
<accession>A0A9Q0XWK7</accession>
<evidence type="ECO:0000259" key="19">
    <source>
        <dbReference type="PROSITE" id="PS50853"/>
    </source>
</evidence>
<feature type="signal peptide" evidence="18">
    <location>
        <begin position="1"/>
        <end position="23"/>
    </location>
</feature>
<evidence type="ECO:0000256" key="12">
    <source>
        <dbReference type="ARBA" id="ARBA00026094"/>
    </source>
</evidence>
<dbReference type="EMBL" id="JAPFRF010000006">
    <property type="protein sequence ID" value="KAJ7330129.1"/>
    <property type="molecule type" value="Genomic_DNA"/>
</dbReference>
<evidence type="ECO:0000256" key="16">
    <source>
        <dbReference type="SAM" id="MobiDB-lite"/>
    </source>
</evidence>
<dbReference type="PROSITE" id="PS50853">
    <property type="entry name" value="FN3"/>
    <property type="match status" value="1"/>
</dbReference>
<dbReference type="GO" id="GO:0016064">
    <property type="term" value="P:immunoglobulin mediated immune response"/>
    <property type="evidence" value="ECO:0007669"/>
    <property type="project" value="TreeGrafter"/>
</dbReference>
<feature type="region of interest" description="Disordered" evidence="16">
    <location>
        <begin position="485"/>
        <end position="514"/>
    </location>
</feature>
<evidence type="ECO:0000256" key="2">
    <source>
        <dbReference type="ARBA" id="ARBA00008280"/>
    </source>
</evidence>
<feature type="chain" id="PRO_5040199148" description="Interleukin-2 receptor subunit beta" evidence="18">
    <location>
        <begin position="24"/>
        <end position="557"/>
    </location>
</feature>
<evidence type="ECO:0000256" key="4">
    <source>
        <dbReference type="ARBA" id="ARBA00022475"/>
    </source>
</evidence>
<keyword evidence="4" id="KW-1003">Cell membrane</keyword>
<organism evidence="20 21">
    <name type="scientific">Phrynocephalus forsythii</name>
    <dbReference type="NCBI Taxonomy" id="171643"/>
    <lineage>
        <taxon>Eukaryota</taxon>
        <taxon>Metazoa</taxon>
        <taxon>Chordata</taxon>
        <taxon>Craniata</taxon>
        <taxon>Vertebrata</taxon>
        <taxon>Euteleostomi</taxon>
        <taxon>Lepidosauria</taxon>
        <taxon>Squamata</taxon>
        <taxon>Bifurcata</taxon>
        <taxon>Unidentata</taxon>
        <taxon>Episquamata</taxon>
        <taxon>Toxicofera</taxon>
        <taxon>Iguania</taxon>
        <taxon>Acrodonta</taxon>
        <taxon>Agamidae</taxon>
        <taxon>Agaminae</taxon>
        <taxon>Phrynocephalus</taxon>
    </lineage>
</organism>
<evidence type="ECO:0000256" key="8">
    <source>
        <dbReference type="ARBA" id="ARBA00023136"/>
    </source>
</evidence>
<dbReference type="PANTHER" id="PTHR23037">
    <property type="entry name" value="CYTOKINE RECEPTOR"/>
    <property type="match status" value="1"/>
</dbReference>
<protein>
    <recommendedName>
        <fullName evidence="3">Interleukin-2 receptor subunit beta</fullName>
    </recommendedName>
    <alternativeName>
        <fullName evidence="14">High affinity IL-2 receptor subunit beta</fullName>
    </alternativeName>
    <alternativeName>
        <fullName evidence="13">p70-75</fullName>
    </alternativeName>
</protein>
<feature type="transmembrane region" description="Helical" evidence="17">
    <location>
        <begin position="243"/>
        <end position="263"/>
    </location>
</feature>
<comment type="caution">
    <text evidence="20">The sequence shown here is derived from an EMBL/GenBank/DDBJ whole genome shotgun (WGS) entry which is preliminary data.</text>
</comment>
<evidence type="ECO:0000256" key="14">
    <source>
        <dbReference type="ARBA" id="ARBA00032935"/>
    </source>
</evidence>
<feature type="region of interest" description="Disordered" evidence="16">
    <location>
        <begin position="406"/>
        <end position="435"/>
    </location>
</feature>
<evidence type="ECO:0000256" key="5">
    <source>
        <dbReference type="ARBA" id="ARBA00022692"/>
    </source>
</evidence>
<evidence type="ECO:0000256" key="13">
    <source>
        <dbReference type="ARBA" id="ARBA00031280"/>
    </source>
</evidence>
<dbReference type="PANTHER" id="PTHR23037:SF30">
    <property type="entry name" value="INTERLEUKIN-2 RECEPTOR SUBUNIT BETA"/>
    <property type="match status" value="1"/>
</dbReference>
<dbReference type="InterPro" id="IPR040951">
    <property type="entry name" value="IL2RB_N1"/>
</dbReference>
<evidence type="ECO:0000256" key="10">
    <source>
        <dbReference type="ARBA" id="ARBA00023170"/>
    </source>
</evidence>
<comment type="function">
    <text evidence="15">Receptor for interleukin-2. This beta subunit is involved in receptor mediated endocytosis and transduces the mitogenic signals of IL2. Probably in association with IL15RA, involved in the stimulation of neutrophil phagocytosis by IL15.</text>
</comment>
<dbReference type="InterPro" id="IPR003531">
    <property type="entry name" value="Hempt_rcpt_S_F1_CS"/>
</dbReference>
<evidence type="ECO:0000256" key="15">
    <source>
        <dbReference type="ARBA" id="ARBA00045664"/>
    </source>
</evidence>
<dbReference type="Gene3D" id="2.60.40.10">
    <property type="entry name" value="Immunoglobulins"/>
    <property type="match status" value="2"/>
</dbReference>